<comment type="caution">
    <text evidence="9">The sequence shown here is derived from an EMBL/GenBank/DDBJ whole genome shotgun (WGS) entry which is preliminary data.</text>
</comment>
<keyword evidence="3" id="KW-0285">Flavoprotein</keyword>
<proteinExistence type="inferred from homology"/>
<evidence type="ECO:0000256" key="6">
    <source>
        <dbReference type="ARBA" id="ARBA00023284"/>
    </source>
</evidence>
<dbReference type="SUPFAM" id="SSF55424">
    <property type="entry name" value="FAD/NAD-linked reductases, dimerisation (C-terminal) domain"/>
    <property type="match status" value="1"/>
</dbReference>
<dbReference type="InterPro" id="IPR036188">
    <property type="entry name" value="FAD/NAD-bd_sf"/>
</dbReference>
<keyword evidence="10" id="KW-1185">Reference proteome</keyword>
<organism evidence="9 10">
    <name type="scientific">Texas Phoenix palm phytoplasma</name>
    <dbReference type="NCBI Taxonomy" id="176709"/>
    <lineage>
        <taxon>Bacteria</taxon>
        <taxon>Bacillati</taxon>
        <taxon>Mycoplasmatota</taxon>
        <taxon>Mollicutes</taxon>
        <taxon>Acholeplasmatales</taxon>
        <taxon>Acholeplasmataceae</taxon>
        <taxon>Candidatus Phytoplasma</taxon>
        <taxon>16SrIV (Coconut lethal yellows group)</taxon>
    </lineage>
</organism>
<sequence length="446" mass="50072">MKVIVVGCTHSGTAAVKTMINNNEDVKVSVYERNDNVSFLSCGIALYIGGIVKDKQGLFYSNPEELIQMGADVRLRHDVLKIDFEKKEILVKNLKNNEEFIDKFDKLILSSGSWPVIPKIEGMNSKNVLISKNLEHANKIIEYAKNIKKITIVGAGYIGIELAEAFIHQKKEVTMIDIQDRVMSKYLDEEFTSITEQTLINNNVKLLLGHKVVNFILKNNLVTHVQTDKGSFETEMVIMCVSFLPNTKLVGEFLKKSPNGAIEVNEFLQTSHPDVYACGDCTNIYFNPTKKPSYIPLATSAIRMGTIIGMNIKKNIQKYFGTQGTSCVKIFELNISSTGMTENFAKSMGINCDSVVIKDANRPEFMNTFDPVLLKIVFNKETNKILGGQILSTADLTEKMNTLSVCIQKDMSMNELAFVDFFFNPYYNKPWSLLNLAGLKSLESKK</sequence>
<dbReference type="EMBL" id="VBRA02000009">
    <property type="protein sequence ID" value="MBP3059527.1"/>
    <property type="molecule type" value="Genomic_DNA"/>
</dbReference>
<dbReference type="PRINTS" id="PR00411">
    <property type="entry name" value="PNDRDTASEI"/>
</dbReference>
<keyword evidence="5" id="KW-0560">Oxidoreductase</keyword>
<name>A0ABS5BIX5_9MOLU</name>
<dbReference type="Pfam" id="PF07992">
    <property type="entry name" value="Pyr_redox_2"/>
    <property type="match status" value="1"/>
</dbReference>
<accession>A0ABS5BIX5</accession>
<evidence type="ECO:0000256" key="1">
    <source>
        <dbReference type="ARBA" id="ARBA00001974"/>
    </source>
</evidence>
<dbReference type="PRINTS" id="PR00368">
    <property type="entry name" value="FADPNR"/>
</dbReference>
<evidence type="ECO:0000313" key="10">
    <source>
        <dbReference type="Proteomes" id="UP001192346"/>
    </source>
</evidence>
<evidence type="ECO:0000259" key="8">
    <source>
        <dbReference type="Pfam" id="PF07992"/>
    </source>
</evidence>
<evidence type="ECO:0000313" key="9">
    <source>
        <dbReference type="EMBL" id="MBP3059527.1"/>
    </source>
</evidence>
<evidence type="ECO:0000256" key="2">
    <source>
        <dbReference type="ARBA" id="ARBA00009130"/>
    </source>
</evidence>
<dbReference type="SUPFAM" id="SSF51905">
    <property type="entry name" value="FAD/NAD(P)-binding domain"/>
    <property type="match status" value="2"/>
</dbReference>
<dbReference type="InterPro" id="IPR050260">
    <property type="entry name" value="FAD-bd_OxRdtase"/>
</dbReference>
<comment type="cofactor">
    <cofactor evidence="1">
        <name>FAD</name>
        <dbReference type="ChEBI" id="CHEBI:57692"/>
    </cofactor>
</comment>
<evidence type="ECO:0000256" key="4">
    <source>
        <dbReference type="ARBA" id="ARBA00022827"/>
    </source>
</evidence>
<dbReference type="Pfam" id="PF02852">
    <property type="entry name" value="Pyr_redox_dim"/>
    <property type="match status" value="1"/>
</dbReference>
<dbReference type="Gene3D" id="3.50.50.60">
    <property type="entry name" value="FAD/NAD(P)-binding domain"/>
    <property type="match status" value="2"/>
</dbReference>
<dbReference type="InterPro" id="IPR023753">
    <property type="entry name" value="FAD/NAD-binding_dom"/>
</dbReference>
<keyword evidence="6" id="KW-0676">Redox-active center</keyword>
<dbReference type="PANTHER" id="PTHR43429:SF1">
    <property type="entry name" value="NAD(P)H SULFUR OXIDOREDUCTASE (COA-DEPENDENT)"/>
    <property type="match status" value="1"/>
</dbReference>
<dbReference type="InterPro" id="IPR016156">
    <property type="entry name" value="FAD/NAD-linked_Rdtase_dimer_sf"/>
</dbReference>
<feature type="domain" description="Pyridine nucleotide-disulphide oxidoreductase dimerisation" evidence="7">
    <location>
        <begin position="327"/>
        <end position="427"/>
    </location>
</feature>
<gene>
    <name evidence="9" type="ORF">FEF22_001895</name>
</gene>
<keyword evidence="4" id="KW-0274">FAD</keyword>
<dbReference type="Gene3D" id="3.30.390.30">
    <property type="match status" value="1"/>
</dbReference>
<dbReference type="Proteomes" id="UP001192346">
    <property type="component" value="Unassembled WGS sequence"/>
</dbReference>
<comment type="similarity">
    <text evidence="2">Belongs to the class-III pyridine nucleotide-disulfide oxidoreductase family.</text>
</comment>
<feature type="domain" description="FAD/NAD(P)-binding" evidence="8">
    <location>
        <begin position="1"/>
        <end position="305"/>
    </location>
</feature>
<reference evidence="9" key="1">
    <citation type="submission" date="2019-10" db="EMBL/GenBank/DDBJ databases">
        <title>Whole Genome Sequencing and Characterization of Texas Phoenix Palm Decline Phytoplasma Belongs to Lethal Yellowing (16SrIV) Group.</title>
        <authorList>
            <person name="Bao M."/>
        </authorList>
    </citation>
    <scope>NUCLEOTIDE SEQUENCE [LARGE SCALE GENOMIC DNA]</scope>
    <source>
        <strain evidence="9">ACPD</strain>
    </source>
</reference>
<dbReference type="PANTHER" id="PTHR43429">
    <property type="entry name" value="PYRIDINE NUCLEOTIDE-DISULFIDE OXIDOREDUCTASE DOMAIN-CONTAINING"/>
    <property type="match status" value="1"/>
</dbReference>
<evidence type="ECO:0000256" key="3">
    <source>
        <dbReference type="ARBA" id="ARBA00022630"/>
    </source>
</evidence>
<dbReference type="RefSeq" id="WP_138108098.1">
    <property type="nucleotide sequence ID" value="NZ_VBRA02000009.1"/>
</dbReference>
<dbReference type="InterPro" id="IPR004099">
    <property type="entry name" value="Pyr_nucl-diS_OxRdtase_dimer"/>
</dbReference>
<evidence type="ECO:0000256" key="5">
    <source>
        <dbReference type="ARBA" id="ARBA00023002"/>
    </source>
</evidence>
<evidence type="ECO:0000259" key="7">
    <source>
        <dbReference type="Pfam" id="PF02852"/>
    </source>
</evidence>
<protein>
    <submittedName>
        <fullName evidence="9">NADH oxidase</fullName>
    </submittedName>
</protein>